<evidence type="ECO:0000313" key="2">
    <source>
        <dbReference type="EMBL" id="KAK9760518.1"/>
    </source>
</evidence>
<feature type="compositionally biased region" description="Low complexity" evidence="1">
    <location>
        <begin position="299"/>
        <end position="308"/>
    </location>
</feature>
<protein>
    <recommendedName>
        <fullName evidence="4">BEN domain-containing protein</fullName>
    </recommendedName>
</protein>
<feature type="region of interest" description="Disordered" evidence="1">
    <location>
        <begin position="288"/>
        <end position="323"/>
    </location>
</feature>
<sequence length="413" mass="46093">MNYAQQEQGLVVHPSDSLPPNSGHPYFEMRDVDDVGTQIRQQLTNFHATLVSHIAVEMRSIHERIGTIEGKLDQIVNTETRTLQMRLSEIENKLNEVAYSQPPKNNNRSTGSGMVATSNVNNGNNNGNMTGKASVGIPQTPTSLNRLGVNVPSLNQTPTPMTPSTTGTNSSEQSPASLVQTGMMVPIMANSSRETLVSQLPSEEGAKVKVLLRQFAGKAMAHIEQNAPHYVNINNHVGATTTMKQFDIYDSAAWDQFVETNFPHISKSDLKDELVKIVSVKVKNTKARYKKRASDSHHPQPNQQLQLPDTMSESEASPSPKRLCATPTVINESELLVQQSVQLPKTHSHSLQQSSNQQRQPGNPSQLHAHQQQQHLQRQHMQQFQQHQLQQHQLRQQQMQQLQHQHQHPQGNG</sequence>
<organism evidence="2 3">
    <name type="scientific">Basidiobolus ranarum</name>
    <dbReference type="NCBI Taxonomy" id="34480"/>
    <lineage>
        <taxon>Eukaryota</taxon>
        <taxon>Fungi</taxon>
        <taxon>Fungi incertae sedis</taxon>
        <taxon>Zoopagomycota</taxon>
        <taxon>Entomophthoromycotina</taxon>
        <taxon>Basidiobolomycetes</taxon>
        <taxon>Basidiobolales</taxon>
        <taxon>Basidiobolaceae</taxon>
        <taxon>Basidiobolus</taxon>
    </lineage>
</organism>
<feature type="region of interest" description="Disordered" evidence="1">
    <location>
        <begin position="155"/>
        <end position="174"/>
    </location>
</feature>
<gene>
    <name evidence="2" type="ORF">K7432_015369</name>
</gene>
<accession>A0ABR2WG86</accession>
<proteinExistence type="predicted"/>
<feature type="compositionally biased region" description="Low complexity" evidence="1">
    <location>
        <begin position="349"/>
        <end position="413"/>
    </location>
</feature>
<feature type="non-terminal residue" evidence="2">
    <location>
        <position position="413"/>
    </location>
</feature>
<evidence type="ECO:0000313" key="3">
    <source>
        <dbReference type="Proteomes" id="UP001479436"/>
    </source>
</evidence>
<feature type="region of interest" description="Disordered" evidence="1">
    <location>
        <begin position="1"/>
        <end position="23"/>
    </location>
</feature>
<dbReference type="EMBL" id="JASJQH010002063">
    <property type="protein sequence ID" value="KAK9760518.1"/>
    <property type="molecule type" value="Genomic_DNA"/>
</dbReference>
<comment type="caution">
    <text evidence="2">The sequence shown here is derived from an EMBL/GenBank/DDBJ whole genome shotgun (WGS) entry which is preliminary data.</text>
</comment>
<evidence type="ECO:0000256" key="1">
    <source>
        <dbReference type="SAM" id="MobiDB-lite"/>
    </source>
</evidence>
<name>A0ABR2WG86_9FUNG</name>
<reference evidence="2 3" key="1">
    <citation type="submission" date="2023-04" db="EMBL/GenBank/DDBJ databases">
        <title>Genome of Basidiobolus ranarum AG-B5.</title>
        <authorList>
            <person name="Stajich J.E."/>
            <person name="Carter-House D."/>
            <person name="Gryganskyi A."/>
        </authorList>
    </citation>
    <scope>NUCLEOTIDE SEQUENCE [LARGE SCALE GENOMIC DNA]</scope>
    <source>
        <strain evidence="2 3">AG-B5</strain>
    </source>
</reference>
<feature type="region of interest" description="Disordered" evidence="1">
    <location>
        <begin position="340"/>
        <end position="413"/>
    </location>
</feature>
<keyword evidence="3" id="KW-1185">Reference proteome</keyword>
<evidence type="ECO:0008006" key="4">
    <source>
        <dbReference type="Google" id="ProtNLM"/>
    </source>
</evidence>
<feature type="compositionally biased region" description="Low complexity" evidence="1">
    <location>
        <begin position="157"/>
        <end position="171"/>
    </location>
</feature>
<dbReference type="Proteomes" id="UP001479436">
    <property type="component" value="Unassembled WGS sequence"/>
</dbReference>